<keyword evidence="2" id="KW-1185">Reference proteome</keyword>
<dbReference type="AlphaFoldDB" id="A0AAN8WRQ3"/>
<evidence type="ECO:0000313" key="2">
    <source>
        <dbReference type="Proteomes" id="UP001381693"/>
    </source>
</evidence>
<organism evidence="1 2">
    <name type="scientific">Halocaridina rubra</name>
    <name type="common">Hawaiian red shrimp</name>
    <dbReference type="NCBI Taxonomy" id="373956"/>
    <lineage>
        <taxon>Eukaryota</taxon>
        <taxon>Metazoa</taxon>
        <taxon>Ecdysozoa</taxon>
        <taxon>Arthropoda</taxon>
        <taxon>Crustacea</taxon>
        <taxon>Multicrustacea</taxon>
        <taxon>Malacostraca</taxon>
        <taxon>Eumalacostraca</taxon>
        <taxon>Eucarida</taxon>
        <taxon>Decapoda</taxon>
        <taxon>Pleocyemata</taxon>
        <taxon>Caridea</taxon>
        <taxon>Atyoidea</taxon>
        <taxon>Atyidae</taxon>
        <taxon>Halocaridina</taxon>
    </lineage>
</organism>
<reference evidence="1 2" key="1">
    <citation type="submission" date="2023-11" db="EMBL/GenBank/DDBJ databases">
        <title>Halocaridina rubra genome assembly.</title>
        <authorList>
            <person name="Smith C."/>
        </authorList>
    </citation>
    <scope>NUCLEOTIDE SEQUENCE [LARGE SCALE GENOMIC DNA]</scope>
    <source>
        <strain evidence="1">EP-1</strain>
        <tissue evidence="1">Whole</tissue>
    </source>
</reference>
<dbReference type="EMBL" id="JAXCGZ010015165">
    <property type="protein sequence ID" value="KAK7071025.1"/>
    <property type="molecule type" value="Genomic_DNA"/>
</dbReference>
<sequence length="106" mass="12444">MRFYVYTYIAFIMGVIPHVKKAESKHTHSPAKYVLNTLYSSLATFYPKELRKAIEEFLVSGKYVCFNSASLKEGDYRYCVNMHVYVYIKSHTCKRPVTFHFSKPNI</sequence>
<dbReference type="Proteomes" id="UP001381693">
    <property type="component" value="Unassembled WGS sequence"/>
</dbReference>
<evidence type="ECO:0000313" key="1">
    <source>
        <dbReference type="EMBL" id="KAK7071025.1"/>
    </source>
</evidence>
<accession>A0AAN8WRQ3</accession>
<comment type="caution">
    <text evidence="1">The sequence shown here is derived from an EMBL/GenBank/DDBJ whole genome shotgun (WGS) entry which is preliminary data.</text>
</comment>
<gene>
    <name evidence="1" type="ORF">SK128_003399</name>
</gene>
<protein>
    <submittedName>
        <fullName evidence="1">Uncharacterized protein</fullName>
    </submittedName>
</protein>
<name>A0AAN8WRQ3_HALRR</name>
<proteinExistence type="predicted"/>